<dbReference type="Proteomes" id="UP001523219">
    <property type="component" value="Unassembled WGS sequence"/>
</dbReference>
<dbReference type="InterPro" id="IPR029062">
    <property type="entry name" value="Class_I_gatase-like"/>
</dbReference>
<dbReference type="PROSITE" id="PS51273">
    <property type="entry name" value="GATASE_TYPE_1"/>
    <property type="match status" value="1"/>
</dbReference>
<dbReference type="PROSITE" id="PS51274">
    <property type="entry name" value="GATASE_COBBQ"/>
    <property type="match status" value="1"/>
</dbReference>
<dbReference type="InterPro" id="IPR047045">
    <property type="entry name" value="CobQ_N"/>
</dbReference>
<dbReference type="InterPro" id="IPR027417">
    <property type="entry name" value="P-loop_NTPase"/>
</dbReference>
<comment type="function">
    <text evidence="4">Catalyzes amidations at positions B, D, E, and G on adenosylcobyrinic A,C-diamide. NH(2) groups are provided by glutamine, and one molecule of ATP is hydrogenolyzed for each amidation.</text>
</comment>
<evidence type="ECO:0000259" key="6">
    <source>
        <dbReference type="Pfam" id="PF07685"/>
    </source>
</evidence>
<dbReference type="HAMAP" id="MF_00028">
    <property type="entry name" value="CobQ"/>
    <property type="match status" value="1"/>
</dbReference>
<dbReference type="NCBIfam" id="NF001989">
    <property type="entry name" value="PRK00784.1"/>
    <property type="match status" value="1"/>
</dbReference>
<dbReference type="Pfam" id="PF07685">
    <property type="entry name" value="GATase_3"/>
    <property type="match status" value="1"/>
</dbReference>
<sequence length="502" mass="53587">MSGGLLVAGTTSDAGKSVVTAGICRWLVRQGVEVAPFKAQNMSLNSFVTREGAEIGRAQAMQAQACRIEPTALMNPVLLKPGGDRSSQVVVMGRAVGEMSARGYHGGRQETLLDTVLECLATLRSSYDAVICEGAGSPAEINLRRTDIVNMGIARPARLPVLVVGDIDRGGVFASFFGTVALLARKDQELVAGFLVNKFRGDVALLEPGLDMLRGLTGRRTYGVLPFRHGLGIDEEDGLRVSLRGAVRESEVAAPVGEDVLRVAVCAIPLMSNFTDVDALAAEPGVVVRFVDRPEELADADLVIVPGTRATVRALEWLRERGLAEALVRRAAEGRPVLGICGGFQILGERIEDEVESGRGVVDGLGMLPVRVRFAREKTLARPVGEALGAPVEGYEIHHGVADVMGGEPFLDGCRVGSVWGTHWHGSLESDDFRRAFLRAVAATAGRRFVPAPDTSFAALREEQLDRLGDLIEQHADTDALWRLIESGAPLGLPYLPPGAPV</sequence>
<gene>
    <name evidence="4" type="primary">cobQ</name>
    <name evidence="7" type="ORF">NGF19_02215</name>
</gene>
<keyword evidence="2 4" id="KW-0169">Cobalamin biosynthesis</keyword>
<evidence type="ECO:0000313" key="7">
    <source>
        <dbReference type="EMBL" id="MCN9239605.1"/>
    </source>
</evidence>
<comment type="pathway">
    <text evidence="1 4">Cofactor biosynthesis; adenosylcobalamin biosynthesis.</text>
</comment>
<organism evidence="7 8">
    <name type="scientific">Streptomyces macrolidinus</name>
    <dbReference type="NCBI Taxonomy" id="2952607"/>
    <lineage>
        <taxon>Bacteria</taxon>
        <taxon>Bacillati</taxon>
        <taxon>Actinomycetota</taxon>
        <taxon>Actinomycetes</taxon>
        <taxon>Kitasatosporales</taxon>
        <taxon>Streptomycetaceae</taxon>
        <taxon>Streptomyces</taxon>
    </lineage>
</organism>
<comment type="caution">
    <text evidence="7">The sequence shown here is derived from an EMBL/GenBank/DDBJ whole genome shotgun (WGS) entry which is preliminary data.</text>
</comment>
<feature type="active site" description="Nucleophile" evidence="4">
    <location>
        <position position="341"/>
    </location>
</feature>
<evidence type="ECO:0000256" key="2">
    <source>
        <dbReference type="ARBA" id="ARBA00022573"/>
    </source>
</evidence>
<feature type="domain" description="CobQ/CobB/MinD/ParA nucleotide binding" evidence="5">
    <location>
        <begin position="6"/>
        <end position="238"/>
    </location>
</feature>
<dbReference type="PANTHER" id="PTHR21343">
    <property type="entry name" value="DETHIOBIOTIN SYNTHETASE"/>
    <property type="match status" value="1"/>
</dbReference>
<dbReference type="CDD" id="cd05389">
    <property type="entry name" value="CobQ_N"/>
    <property type="match status" value="1"/>
</dbReference>
<feature type="active site" evidence="4">
    <location>
        <position position="425"/>
    </location>
</feature>
<dbReference type="SUPFAM" id="SSF52317">
    <property type="entry name" value="Class I glutamine amidotransferase-like"/>
    <property type="match status" value="1"/>
</dbReference>
<dbReference type="PANTHER" id="PTHR21343:SF1">
    <property type="entry name" value="COBYRIC ACID SYNTHASE"/>
    <property type="match status" value="1"/>
</dbReference>
<dbReference type="InterPro" id="IPR002586">
    <property type="entry name" value="CobQ/CobB/MinD/ParA_Nub-bd_dom"/>
</dbReference>
<dbReference type="Gene3D" id="3.40.50.880">
    <property type="match status" value="1"/>
</dbReference>
<dbReference type="Gene3D" id="3.40.50.300">
    <property type="entry name" value="P-loop containing nucleotide triphosphate hydrolases"/>
    <property type="match status" value="1"/>
</dbReference>
<keyword evidence="3 4" id="KW-0315">Glutamine amidotransferase</keyword>
<keyword evidence="8" id="KW-1185">Reference proteome</keyword>
<dbReference type="CDD" id="cd01750">
    <property type="entry name" value="GATase1_CobQ"/>
    <property type="match status" value="1"/>
</dbReference>
<dbReference type="Pfam" id="PF01656">
    <property type="entry name" value="CbiA"/>
    <property type="match status" value="1"/>
</dbReference>
<evidence type="ECO:0000313" key="8">
    <source>
        <dbReference type="Proteomes" id="UP001523219"/>
    </source>
</evidence>
<dbReference type="EMBL" id="JAMWMR010000002">
    <property type="protein sequence ID" value="MCN9239605.1"/>
    <property type="molecule type" value="Genomic_DNA"/>
</dbReference>
<reference evidence="7 8" key="1">
    <citation type="submission" date="2022-05" db="EMBL/GenBank/DDBJ databases">
        <title>Streptomyces sp. nov. RY43-2 isolated from soil of a peat swamp forest.</title>
        <authorList>
            <person name="Kanchanasin P."/>
            <person name="Tanasupawat S."/>
            <person name="Phongsopitanun W."/>
        </authorList>
    </citation>
    <scope>NUCLEOTIDE SEQUENCE [LARGE SCALE GENOMIC DNA]</scope>
    <source>
        <strain evidence="7 8">RY43-2</strain>
    </source>
</reference>
<feature type="domain" description="CobB/CobQ-like glutamine amidotransferase" evidence="6">
    <location>
        <begin position="262"/>
        <end position="432"/>
    </location>
</feature>
<accession>A0ABT0Z754</accession>
<evidence type="ECO:0000259" key="5">
    <source>
        <dbReference type="Pfam" id="PF01656"/>
    </source>
</evidence>
<evidence type="ECO:0000256" key="1">
    <source>
        <dbReference type="ARBA" id="ARBA00004953"/>
    </source>
</evidence>
<dbReference type="SUPFAM" id="SSF52540">
    <property type="entry name" value="P-loop containing nucleoside triphosphate hydrolases"/>
    <property type="match status" value="1"/>
</dbReference>
<dbReference type="InterPro" id="IPR004459">
    <property type="entry name" value="CobQ_synth"/>
</dbReference>
<dbReference type="NCBIfam" id="TIGR00313">
    <property type="entry name" value="cobQ"/>
    <property type="match status" value="1"/>
</dbReference>
<protein>
    <recommendedName>
        <fullName evidence="4">Cobyric acid synthase</fullName>
    </recommendedName>
</protein>
<dbReference type="InterPro" id="IPR033949">
    <property type="entry name" value="CobQ_GATase1"/>
</dbReference>
<evidence type="ECO:0000256" key="3">
    <source>
        <dbReference type="ARBA" id="ARBA00022962"/>
    </source>
</evidence>
<dbReference type="RefSeq" id="WP_252421761.1">
    <property type="nucleotide sequence ID" value="NZ_JAMWMR010000002.1"/>
</dbReference>
<proteinExistence type="inferred from homology"/>
<name>A0ABT0Z754_9ACTN</name>
<dbReference type="InterPro" id="IPR011698">
    <property type="entry name" value="GATase_3"/>
</dbReference>
<comment type="similarity">
    <text evidence="4">Belongs to the CobB/CobQ family. CobQ subfamily.</text>
</comment>
<evidence type="ECO:0000256" key="4">
    <source>
        <dbReference type="HAMAP-Rule" id="MF_00028"/>
    </source>
</evidence>